<dbReference type="InterPro" id="IPR050703">
    <property type="entry name" value="Flavin_MAO"/>
</dbReference>
<feature type="binding site" evidence="4">
    <location>
        <begin position="37"/>
        <end position="38"/>
    </location>
    <ligand>
        <name>FAD</name>
        <dbReference type="ChEBI" id="CHEBI:57692"/>
    </ligand>
</feature>
<dbReference type="Gene3D" id="3.50.50.60">
    <property type="entry name" value="FAD/NAD(P)-binding domain"/>
    <property type="match status" value="1"/>
</dbReference>
<dbReference type="AlphaFoldDB" id="A0A543HRU8"/>
<evidence type="ECO:0000256" key="2">
    <source>
        <dbReference type="ARBA" id="ARBA00005995"/>
    </source>
</evidence>
<dbReference type="PANTHER" id="PTHR43563:SF1">
    <property type="entry name" value="AMINE OXIDASE [FLAVIN-CONTAINING] B"/>
    <property type="match status" value="1"/>
</dbReference>
<dbReference type="PANTHER" id="PTHR43563">
    <property type="entry name" value="AMINE OXIDASE"/>
    <property type="match status" value="1"/>
</dbReference>
<keyword evidence="7" id="KW-1185">Reference proteome</keyword>
<dbReference type="SUPFAM" id="SSF51905">
    <property type="entry name" value="FAD/NAD(P)-binding domain"/>
    <property type="match status" value="1"/>
</dbReference>
<keyword evidence="3" id="KW-0560">Oxidoreductase</keyword>
<evidence type="ECO:0000256" key="1">
    <source>
        <dbReference type="ARBA" id="ARBA00001974"/>
    </source>
</evidence>
<feature type="binding site" evidence="4">
    <location>
        <position position="18"/>
    </location>
    <ligand>
        <name>FAD</name>
        <dbReference type="ChEBI" id="CHEBI:57692"/>
    </ligand>
</feature>
<evidence type="ECO:0000313" key="7">
    <source>
        <dbReference type="Proteomes" id="UP000318331"/>
    </source>
</evidence>
<dbReference type="OrthoDB" id="337830at2"/>
<organism evidence="6 7">
    <name type="scientific">Klugiella xanthotipulae</name>
    <dbReference type="NCBI Taxonomy" id="244735"/>
    <lineage>
        <taxon>Bacteria</taxon>
        <taxon>Bacillati</taxon>
        <taxon>Actinomycetota</taxon>
        <taxon>Actinomycetes</taxon>
        <taxon>Micrococcales</taxon>
        <taxon>Microbacteriaceae</taxon>
        <taxon>Klugiella</taxon>
    </lineage>
</organism>
<sequence length="457" mass="49808">MTQEHITRDVAIIGAGASGLSAATTLRALGHSVIVLEARDRVGGRLWTNTINGAPLEIGGQWISPDQDVLKAVVADLGLSTYSRYREGENVYVAEDGTRTLFTGDIFPVGQKSEAEIIRLIALLDELAGEVGCESPWTHPRAEEFDAIAFTQWLAEQSDDRVAKDNVALFVGPAMLTKPAYSFSLLQALLMAASAGGFSSLVDADFMLDRRVVGGLQSVPLGLAARLGDDVRLNQPVRHVRDNGARVTVSTDDVEVTAHRVIVALPPNLVNRMSFAPALPRLRQQMLQHQSFGFVIKVHAVYSRPFWRDAGLSGTAFSPYQIVHEAYDNTWNVDADTQDTRGTLVGFVSDVHADRLFRFSAEERQHQILESLSAYYGAEAMTPEVYYESDWAAEEWTGGAYAASFDIGGLARYGRDLRVPVGNIRFASSDIAGHGYQHVDGALRIGRDTAQEVAASL</sequence>
<gene>
    <name evidence="6" type="ORF">FB466_1977</name>
</gene>
<name>A0A543HRU8_9MICO</name>
<reference evidence="6 7" key="1">
    <citation type="submission" date="2019-06" db="EMBL/GenBank/DDBJ databases">
        <title>Sequencing the genomes of 1000 actinobacteria strains.</title>
        <authorList>
            <person name="Klenk H.-P."/>
        </authorList>
    </citation>
    <scope>NUCLEOTIDE SEQUENCE [LARGE SCALE GENOMIC DNA]</scope>
    <source>
        <strain evidence="6 7">DSM 18031</strain>
    </source>
</reference>
<dbReference type="Proteomes" id="UP000318331">
    <property type="component" value="Unassembled WGS sequence"/>
</dbReference>
<evidence type="ECO:0000256" key="3">
    <source>
        <dbReference type="ARBA" id="ARBA00023002"/>
    </source>
</evidence>
<dbReference type="RefSeq" id="WP_141918094.1">
    <property type="nucleotide sequence ID" value="NZ_BAAAYS010000016.1"/>
</dbReference>
<comment type="caution">
    <text evidence="6">The sequence shown here is derived from an EMBL/GenBank/DDBJ whole genome shotgun (WGS) entry which is preliminary data.</text>
</comment>
<dbReference type="GO" id="GO:0016491">
    <property type="term" value="F:oxidoreductase activity"/>
    <property type="evidence" value="ECO:0007669"/>
    <property type="project" value="UniProtKB-KW"/>
</dbReference>
<feature type="binding site" evidence="4">
    <location>
        <position position="237"/>
    </location>
    <ligand>
        <name>FAD</name>
        <dbReference type="ChEBI" id="CHEBI:57692"/>
    </ligand>
</feature>
<feature type="domain" description="Amine oxidase" evidence="5">
    <location>
        <begin position="18"/>
        <end position="453"/>
    </location>
</feature>
<proteinExistence type="inferred from homology"/>
<protein>
    <submittedName>
        <fullName evidence="6">Putrescine oxidase</fullName>
    </submittedName>
</protein>
<evidence type="ECO:0000256" key="4">
    <source>
        <dbReference type="PIRSR" id="PIRSR601613-1"/>
    </source>
</evidence>
<dbReference type="EMBL" id="VFPN01000003">
    <property type="protein sequence ID" value="TQM61050.1"/>
    <property type="molecule type" value="Genomic_DNA"/>
</dbReference>
<evidence type="ECO:0000259" key="5">
    <source>
        <dbReference type="Pfam" id="PF01593"/>
    </source>
</evidence>
<dbReference type="PRINTS" id="PR00757">
    <property type="entry name" value="AMINEOXDASEF"/>
</dbReference>
<comment type="cofactor">
    <cofactor evidence="1">
        <name>FAD</name>
        <dbReference type="ChEBI" id="CHEBI:57692"/>
    </cofactor>
</comment>
<feature type="binding site" evidence="4">
    <location>
        <position position="347"/>
    </location>
    <ligand>
        <name>substrate</name>
    </ligand>
</feature>
<dbReference type="Pfam" id="PF01593">
    <property type="entry name" value="Amino_oxidase"/>
    <property type="match status" value="1"/>
</dbReference>
<evidence type="ECO:0000313" key="6">
    <source>
        <dbReference type="EMBL" id="TQM61050.1"/>
    </source>
</evidence>
<dbReference type="InterPro" id="IPR002937">
    <property type="entry name" value="Amino_oxidase"/>
</dbReference>
<comment type="similarity">
    <text evidence="2">Belongs to the flavin monoamine oxidase family.</text>
</comment>
<dbReference type="SUPFAM" id="SSF54373">
    <property type="entry name" value="FAD-linked reductases, C-terminal domain"/>
    <property type="match status" value="1"/>
</dbReference>
<accession>A0A543HRU8</accession>
<dbReference type="InterPro" id="IPR001613">
    <property type="entry name" value="Flavin_amine_oxidase"/>
</dbReference>
<dbReference type="InterPro" id="IPR036188">
    <property type="entry name" value="FAD/NAD-bd_sf"/>
</dbReference>